<dbReference type="GO" id="GO:0007019">
    <property type="term" value="P:microtubule depolymerization"/>
    <property type="evidence" value="ECO:0007669"/>
    <property type="project" value="TreeGrafter"/>
</dbReference>
<feature type="domain" description="Kinesin motor" evidence="4">
    <location>
        <begin position="165"/>
        <end position="212"/>
    </location>
</feature>
<comment type="similarity">
    <text evidence="2">Belongs to the TRAFAC class myosin-kinesin ATPase superfamily. Kinesin family.</text>
</comment>
<feature type="compositionally biased region" description="Polar residues" evidence="3">
    <location>
        <begin position="64"/>
        <end position="87"/>
    </location>
</feature>
<dbReference type="GO" id="GO:0003777">
    <property type="term" value="F:microtubule motor activity"/>
    <property type="evidence" value="ECO:0007669"/>
    <property type="project" value="InterPro"/>
</dbReference>
<keyword evidence="1" id="KW-0505">Motor protein</keyword>
<dbReference type="AlphaFoldDB" id="A0A6A1ULB5"/>
<accession>A0A6A1ULB5</accession>
<protein>
    <submittedName>
        <fullName evidence="5">Kinesin-13A</fullName>
    </submittedName>
</protein>
<feature type="region of interest" description="Disordered" evidence="3">
    <location>
        <begin position="1"/>
        <end position="21"/>
    </location>
</feature>
<organism evidence="5 6">
    <name type="scientific">Morella rubra</name>
    <name type="common">Chinese bayberry</name>
    <dbReference type="NCBI Taxonomy" id="262757"/>
    <lineage>
        <taxon>Eukaryota</taxon>
        <taxon>Viridiplantae</taxon>
        <taxon>Streptophyta</taxon>
        <taxon>Embryophyta</taxon>
        <taxon>Tracheophyta</taxon>
        <taxon>Spermatophyta</taxon>
        <taxon>Magnoliopsida</taxon>
        <taxon>eudicotyledons</taxon>
        <taxon>Gunneridae</taxon>
        <taxon>Pentapetalae</taxon>
        <taxon>rosids</taxon>
        <taxon>fabids</taxon>
        <taxon>Fagales</taxon>
        <taxon>Myricaceae</taxon>
        <taxon>Morella</taxon>
    </lineage>
</organism>
<keyword evidence="6" id="KW-1185">Reference proteome</keyword>
<dbReference type="GO" id="GO:0008017">
    <property type="term" value="F:microtubule binding"/>
    <property type="evidence" value="ECO:0007669"/>
    <property type="project" value="InterPro"/>
</dbReference>
<evidence type="ECO:0000256" key="3">
    <source>
        <dbReference type="SAM" id="MobiDB-lite"/>
    </source>
</evidence>
<dbReference type="InterPro" id="IPR036961">
    <property type="entry name" value="Kinesin_motor_dom_sf"/>
</dbReference>
<dbReference type="InterPro" id="IPR027640">
    <property type="entry name" value="Kinesin-like_fam"/>
</dbReference>
<gene>
    <name evidence="5" type="ORF">CJ030_MR0G006898</name>
</gene>
<evidence type="ECO:0000259" key="4">
    <source>
        <dbReference type="PROSITE" id="PS50067"/>
    </source>
</evidence>
<dbReference type="PANTHER" id="PTHR47971:SF15">
    <property type="entry name" value="KINESIN-LIKE PROTEIN KIN-13B"/>
    <property type="match status" value="1"/>
</dbReference>
<evidence type="ECO:0000313" key="6">
    <source>
        <dbReference type="Proteomes" id="UP000516437"/>
    </source>
</evidence>
<dbReference type="PANTHER" id="PTHR47971">
    <property type="entry name" value="KINESIN-RELATED PROTEIN 6"/>
    <property type="match status" value="1"/>
</dbReference>
<evidence type="ECO:0000256" key="2">
    <source>
        <dbReference type="PROSITE-ProRule" id="PRU00283"/>
    </source>
</evidence>
<dbReference type="GO" id="GO:0005874">
    <property type="term" value="C:microtubule"/>
    <property type="evidence" value="ECO:0007669"/>
    <property type="project" value="TreeGrafter"/>
</dbReference>
<evidence type="ECO:0000256" key="1">
    <source>
        <dbReference type="ARBA" id="ARBA00023175"/>
    </source>
</evidence>
<evidence type="ECO:0000313" key="5">
    <source>
        <dbReference type="EMBL" id="KAB1200597.1"/>
    </source>
</evidence>
<proteinExistence type="inferred from homology"/>
<dbReference type="InterPro" id="IPR001752">
    <property type="entry name" value="Kinesin_motor_dom"/>
</dbReference>
<dbReference type="Proteomes" id="UP000516437">
    <property type="component" value="Unassembled WGS sequence"/>
</dbReference>
<dbReference type="PROSITE" id="PS50067">
    <property type="entry name" value="KINESIN_MOTOR_2"/>
    <property type="match status" value="1"/>
</dbReference>
<name>A0A6A1ULB5_9ROSI</name>
<comment type="caution">
    <text evidence="2">Lacks conserved residue(s) required for the propagation of feature annotation.</text>
</comment>
<comment type="caution">
    <text evidence="5">The sequence shown here is derived from an EMBL/GenBank/DDBJ whole genome shotgun (WGS) entry which is preliminary data.</text>
</comment>
<dbReference type="OrthoDB" id="3176171at2759"/>
<dbReference type="GO" id="GO:0007018">
    <property type="term" value="P:microtubule-based movement"/>
    <property type="evidence" value="ECO:0007669"/>
    <property type="project" value="InterPro"/>
</dbReference>
<reference evidence="5 6" key="1">
    <citation type="journal article" date="2019" name="Plant Biotechnol. J.">
        <title>The red bayberry genome and genetic basis of sex determination.</title>
        <authorList>
            <person name="Jia H.M."/>
            <person name="Jia H.J."/>
            <person name="Cai Q.L."/>
            <person name="Wang Y."/>
            <person name="Zhao H.B."/>
            <person name="Yang W.F."/>
            <person name="Wang G.Y."/>
            <person name="Li Y.H."/>
            <person name="Zhan D.L."/>
            <person name="Shen Y.T."/>
            <person name="Niu Q.F."/>
            <person name="Chang L."/>
            <person name="Qiu J."/>
            <person name="Zhao L."/>
            <person name="Xie H.B."/>
            <person name="Fu W.Y."/>
            <person name="Jin J."/>
            <person name="Li X.W."/>
            <person name="Jiao Y."/>
            <person name="Zhou C.C."/>
            <person name="Tu T."/>
            <person name="Chai C.Y."/>
            <person name="Gao J.L."/>
            <person name="Fan L.J."/>
            <person name="van de Weg E."/>
            <person name="Wang J.Y."/>
            <person name="Gao Z.S."/>
        </authorList>
    </citation>
    <scope>NUCLEOTIDE SEQUENCE [LARGE SCALE GENOMIC DNA]</scope>
    <source>
        <tissue evidence="5">Leaves</tissue>
    </source>
</reference>
<dbReference type="Gene3D" id="3.40.850.10">
    <property type="entry name" value="Kinesin motor domain"/>
    <property type="match status" value="1"/>
</dbReference>
<dbReference type="EMBL" id="RXIC02000145">
    <property type="protein sequence ID" value="KAB1200597.1"/>
    <property type="molecule type" value="Genomic_DNA"/>
</dbReference>
<sequence length="212" mass="23521">MNVVGRQMSRSNSSAHHQRQYSDHFIDATSSNKWLQSSSLSQDFGYCGGVQGSRMGRSLGVDPSTPTGSRSSSLRKNGDDQVSTSEFSPGLLDLHSFDTELLSEMSVPSLYDGSQLHHTLHGTSFDDSEQFLSTDKLTNRSRGLPESNLLRSFSADKEKANNVAKIKVVVRKRPLNKKEMAKKEQDIITIEPNSNSLTVHETKLKVSTFWAI</sequence>
<feature type="region of interest" description="Disordered" evidence="3">
    <location>
        <begin position="55"/>
        <end position="87"/>
    </location>
</feature>
<dbReference type="GO" id="GO:0005524">
    <property type="term" value="F:ATP binding"/>
    <property type="evidence" value="ECO:0007669"/>
    <property type="project" value="InterPro"/>
</dbReference>